<gene>
    <name evidence="7" type="ORF">CGLY_07645</name>
</gene>
<dbReference type="InterPro" id="IPR035996">
    <property type="entry name" value="4pyrrol_Methylase_sf"/>
</dbReference>
<dbReference type="GO" id="GO:0004851">
    <property type="term" value="F:uroporphyrin-III C-methyltransferase activity"/>
    <property type="evidence" value="ECO:0007669"/>
    <property type="project" value="UniProtKB-EC"/>
</dbReference>
<keyword evidence="8" id="KW-1185">Reference proteome</keyword>
<dbReference type="AlphaFoldDB" id="X5DRQ3"/>
<keyword evidence="7" id="KW-0456">Lyase</keyword>
<dbReference type="InterPro" id="IPR050161">
    <property type="entry name" value="Siro_Cobalamin_biosynth"/>
</dbReference>
<evidence type="ECO:0000259" key="6">
    <source>
        <dbReference type="Pfam" id="PF00590"/>
    </source>
</evidence>
<dbReference type="Gene3D" id="3.30.950.10">
    <property type="entry name" value="Methyltransferase, Cobalt-precorrin-4 Transmethylase, Domain 2"/>
    <property type="match status" value="1"/>
</dbReference>
<dbReference type="FunFam" id="3.40.1010.10:FF:000001">
    <property type="entry name" value="Siroheme synthase"/>
    <property type="match status" value="1"/>
</dbReference>
<dbReference type="EC" id="2.1.1.107" evidence="1"/>
<evidence type="ECO:0000256" key="3">
    <source>
        <dbReference type="ARBA" id="ARBA00022679"/>
    </source>
</evidence>
<dbReference type="GO" id="GO:0032259">
    <property type="term" value="P:methylation"/>
    <property type="evidence" value="ECO:0007669"/>
    <property type="project" value="UniProtKB-KW"/>
</dbReference>
<dbReference type="GO" id="GO:0019354">
    <property type="term" value="P:siroheme biosynthetic process"/>
    <property type="evidence" value="ECO:0007669"/>
    <property type="project" value="InterPro"/>
</dbReference>
<organism evidence="7 8">
    <name type="scientific">Corynebacterium glyciniphilum AJ 3170</name>
    <dbReference type="NCBI Taxonomy" id="1404245"/>
    <lineage>
        <taxon>Bacteria</taxon>
        <taxon>Bacillati</taxon>
        <taxon>Actinomycetota</taxon>
        <taxon>Actinomycetes</taxon>
        <taxon>Mycobacteriales</taxon>
        <taxon>Corynebacteriaceae</taxon>
        <taxon>Corynebacterium</taxon>
    </lineage>
</organism>
<evidence type="ECO:0000256" key="5">
    <source>
        <dbReference type="ARBA" id="ARBA00023244"/>
    </source>
</evidence>
<dbReference type="NCBIfam" id="TIGR01469">
    <property type="entry name" value="cobA_cysG_Cterm"/>
    <property type="match status" value="1"/>
</dbReference>
<dbReference type="SUPFAM" id="SSF53790">
    <property type="entry name" value="Tetrapyrrole methylase"/>
    <property type="match status" value="1"/>
</dbReference>
<dbReference type="KEGG" id="cgy:CGLY_07645"/>
<proteinExistence type="predicted"/>
<dbReference type="GO" id="GO:0016829">
    <property type="term" value="F:lyase activity"/>
    <property type="evidence" value="ECO:0007669"/>
    <property type="project" value="UniProtKB-KW"/>
</dbReference>
<evidence type="ECO:0000256" key="1">
    <source>
        <dbReference type="ARBA" id="ARBA00012162"/>
    </source>
</evidence>
<dbReference type="InterPro" id="IPR014777">
    <property type="entry name" value="4pyrrole_Mease_sub1"/>
</dbReference>
<dbReference type="InterPro" id="IPR006366">
    <property type="entry name" value="CobA/CysG_C"/>
</dbReference>
<protein>
    <recommendedName>
        <fullName evidence="1">uroporphyrinogen-III C-methyltransferase</fullName>
        <ecNumber evidence="1">2.1.1.107</ecNumber>
    </recommendedName>
</protein>
<dbReference type="Gene3D" id="3.40.1010.10">
    <property type="entry name" value="Cobalt-precorrin-4 Transmethylase, Domain 1"/>
    <property type="match status" value="1"/>
</dbReference>
<dbReference type="eggNOG" id="COG0007">
    <property type="taxonomic scope" value="Bacteria"/>
</dbReference>
<dbReference type="CDD" id="cd11642">
    <property type="entry name" value="SUMT"/>
    <property type="match status" value="1"/>
</dbReference>
<dbReference type="InterPro" id="IPR014776">
    <property type="entry name" value="4pyrrole_Mease_sub2"/>
</dbReference>
<evidence type="ECO:0000313" key="7">
    <source>
        <dbReference type="EMBL" id="AHW63974.1"/>
    </source>
</evidence>
<dbReference type="EMBL" id="CP006842">
    <property type="protein sequence ID" value="AHW63974.1"/>
    <property type="molecule type" value="Genomic_DNA"/>
</dbReference>
<dbReference type="Proteomes" id="UP000023703">
    <property type="component" value="Chromosome"/>
</dbReference>
<dbReference type="InterPro" id="IPR000878">
    <property type="entry name" value="4pyrrol_Mease"/>
</dbReference>
<dbReference type="NCBIfam" id="NF004790">
    <property type="entry name" value="PRK06136.1"/>
    <property type="match status" value="1"/>
</dbReference>
<evidence type="ECO:0000313" key="8">
    <source>
        <dbReference type="Proteomes" id="UP000023703"/>
    </source>
</evidence>
<name>X5DRQ3_9CORY</name>
<keyword evidence="5" id="KW-0627">Porphyrin biosynthesis</keyword>
<dbReference type="RefSeq" id="WP_038548196.1">
    <property type="nucleotide sequence ID" value="NZ_CP006842.1"/>
</dbReference>
<dbReference type="STRING" id="1404245.CGLY_07645"/>
<dbReference type="OrthoDB" id="9815856at2"/>
<dbReference type="PANTHER" id="PTHR45790:SF3">
    <property type="entry name" value="S-ADENOSYL-L-METHIONINE-DEPENDENT UROPORPHYRINOGEN III METHYLTRANSFERASE, CHLOROPLASTIC"/>
    <property type="match status" value="1"/>
</dbReference>
<evidence type="ECO:0000256" key="4">
    <source>
        <dbReference type="ARBA" id="ARBA00022691"/>
    </source>
</evidence>
<feature type="domain" description="Tetrapyrrole methylase" evidence="6">
    <location>
        <begin position="103"/>
        <end position="314"/>
    </location>
</feature>
<evidence type="ECO:0000256" key="2">
    <source>
        <dbReference type="ARBA" id="ARBA00022603"/>
    </source>
</evidence>
<accession>X5DRQ3</accession>
<reference evidence="7 8" key="1">
    <citation type="journal article" date="2015" name="Int. J. Syst. Evol. Microbiol.">
        <title>Revisiting Corynebacterium glyciniphilum (ex Kubota et al., 1972) sp. nov., nom. rev., isolated from putrefied banana.</title>
        <authorList>
            <person name="Al-Dilaimi A."/>
            <person name="Bednarz H."/>
            <person name="Lomker A."/>
            <person name="Niehaus K."/>
            <person name="Kalinowski J."/>
            <person name="Ruckert C."/>
        </authorList>
    </citation>
    <scope>NUCLEOTIDE SEQUENCE [LARGE SCALE GENOMIC DNA]</scope>
    <source>
        <strain evidence="7">AJ 3170</strain>
    </source>
</reference>
<dbReference type="HOGENOM" id="CLU_011276_1_0_11"/>
<keyword evidence="3 7" id="KW-0808">Transferase</keyword>
<keyword evidence="2 7" id="KW-0489">Methyltransferase</keyword>
<keyword evidence="4" id="KW-0949">S-adenosyl-L-methionine</keyword>
<dbReference type="Pfam" id="PF00590">
    <property type="entry name" value="TP_methylase"/>
    <property type="match status" value="1"/>
</dbReference>
<dbReference type="PANTHER" id="PTHR45790">
    <property type="entry name" value="SIROHEME SYNTHASE-RELATED"/>
    <property type="match status" value="1"/>
</dbReference>
<sequence>MSLVLTGVPVLVVDGPDAAVAAELLRDQGAVPTIGTATGDTRVALVRVPAGTPPAAAVEALAWATAHGVPVDDRRGAAVSALDAEALPAHSVHSAAESTAGSVTLVGGGPGDAELVTVAGTRAVRAADVVLTDHLGAVALAEEAAERGAEVIDVAKIPYSTQVPQERINALMIDRAKAGKHVVRLKGGDAYIFGRGHEEVQACAAAGIPVRVIPGVTSVTSAPAAAGISLTHRGLNHDVTVVSGHVPPGHAKSLVNWSAVAGLTGTLVLIMAMRHAGAIAAELIDRGRDGETPAVVVEQASTPQQRVTEATLVTLGETIEREGLGSPAIIIVGEAAARRIDVTGQLN</sequence>